<feature type="region of interest" description="Disordered" evidence="1">
    <location>
        <begin position="140"/>
        <end position="177"/>
    </location>
</feature>
<evidence type="ECO:0000313" key="3">
    <source>
        <dbReference type="Proteomes" id="UP000281553"/>
    </source>
</evidence>
<organism evidence="2 3">
    <name type="scientific">Dibothriocephalus latus</name>
    <name type="common">Fish tapeworm</name>
    <name type="synonym">Diphyllobothrium latum</name>
    <dbReference type="NCBI Taxonomy" id="60516"/>
    <lineage>
        <taxon>Eukaryota</taxon>
        <taxon>Metazoa</taxon>
        <taxon>Spiralia</taxon>
        <taxon>Lophotrochozoa</taxon>
        <taxon>Platyhelminthes</taxon>
        <taxon>Cestoda</taxon>
        <taxon>Eucestoda</taxon>
        <taxon>Diphyllobothriidea</taxon>
        <taxon>Diphyllobothriidae</taxon>
        <taxon>Dibothriocephalus</taxon>
    </lineage>
</organism>
<dbReference type="AlphaFoldDB" id="A0A3P6TE04"/>
<feature type="compositionally biased region" description="Polar residues" evidence="1">
    <location>
        <begin position="1"/>
        <end position="11"/>
    </location>
</feature>
<feature type="region of interest" description="Disordered" evidence="1">
    <location>
        <begin position="1"/>
        <end position="38"/>
    </location>
</feature>
<evidence type="ECO:0000313" key="2">
    <source>
        <dbReference type="EMBL" id="VDK86386.1"/>
    </source>
</evidence>
<sequence>MASSEVSTSTEKPLLKACPHNGSQKRTQPSSSPECSPELLSSLASRRCEAPAPVRMKLGNEDEFYADTAYSNDSEQLFGGSQEQLEDGFCVADAAEGSVLTAETLHANINGFPVKKREASKRPLSPGENVTAAAVEVYMNGDGPNGTSEPPALPVSNGQQMETTNESASTTQEEPAQTNLRELLEYGRALRVLAQDLRAGGLISFSQLSLMEWVFWLNHLTPCDCFLPVCDSKRCEKATDDLRDIFVVRNPPLKFAHLGKSGFPLLETGISILEQTVMGAKPAAKCLNKLIDARPTIQPSFSSSETLTPLQPASSSAPTALRTTATQQYLHPIRHSHRRSHHHSTGTSTTLVITSTSTAGSQSTGAGGGS</sequence>
<feature type="compositionally biased region" description="Polar residues" evidence="1">
    <location>
        <begin position="156"/>
        <end position="177"/>
    </location>
</feature>
<dbReference type="Proteomes" id="UP000281553">
    <property type="component" value="Unassembled WGS sequence"/>
</dbReference>
<feature type="compositionally biased region" description="Low complexity" evidence="1">
    <location>
        <begin position="29"/>
        <end position="38"/>
    </location>
</feature>
<reference evidence="2 3" key="1">
    <citation type="submission" date="2018-11" db="EMBL/GenBank/DDBJ databases">
        <authorList>
            <consortium name="Pathogen Informatics"/>
        </authorList>
    </citation>
    <scope>NUCLEOTIDE SEQUENCE [LARGE SCALE GENOMIC DNA]</scope>
</reference>
<accession>A0A3P6TE04</accession>
<name>A0A3P6TE04_DIBLA</name>
<protein>
    <submittedName>
        <fullName evidence="2">Uncharacterized protein</fullName>
    </submittedName>
</protein>
<evidence type="ECO:0000256" key="1">
    <source>
        <dbReference type="SAM" id="MobiDB-lite"/>
    </source>
</evidence>
<dbReference type="OrthoDB" id="6271797at2759"/>
<keyword evidence="3" id="KW-1185">Reference proteome</keyword>
<feature type="compositionally biased region" description="Basic residues" evidence="1">
    <location>
        <begin position="334"/>
        <end position="344"/>
    </location>
</feature>
<feature type="compositionally biased region" description="Low complexity" evidence="1">
    <location>
        <begin position="345"/>
        <end position="364"/>
    </location>
</feature>
<feature type="non-terminal residue" evidence="2">
    <location>
        <position position="370"/>
    </location>
</feature>
<dbReference type="EMBL" id="UYRU01044412">
    <property type="protein sequence ID" value="VDK86386.1"/>
    <property type="molecule type" value="Genomic_DNA"/>
</dbReference>
<feature type="region of interest" description="Disordered" evidence="1">
    <location>
        <begin position="334"/>
        <end position="370"/>
    </location>
</feature>
<feature type="region of interest" description="Disordered" evidence="1">
    <location>
        <begin position="301"/>
        <end position="320"/>
    </location>
</feature>
<gene>
    <name evidence="2" type="ORF">DILT_LOCUS3875</name>
</gene>
<proteinExistence type="predicted"/>